<feature type="domain" description="FtsK" evidence="8">
    <location>
        <begin position="442"/>
        <end position="628"/>
    </location>
</feature>
<dbReference type="Pfam" id="PF09397">
    <property type="entry name" value="FtsK_gamma"/>
    <property type="match status" value="1"/>
</dbReference>
<dbReference type="InterPro" id="IPR050206">
    <property type="entry name" value="FtsK/SpoIIIE/SftA"/>
</dbReference>
<feature type="compositionally biased region" description="Basic and acidic residues" evidence="7">
    <location>
        <begin position="186"/>
        <end position="213"/>
    </location>
</feature>
<comment type="caution">
    <text evidence="9">The sequence shown here is derived from an EMBL/GenBank/DDBJ whole genome shotgun (WGS) entry which is preliminary data.</text>
</comment>
<dbReference type="InterPro" id="IPR002543">
    <property type="entry name" value="FtsK_dom"/>
</dbReference>
<dbReference type="AlphaFoldDB" id="A0A2P6MGN7"/>
<comment type="similarity">
    <text evidence="1">Belongs to the FtsK/SpoIIIE/SftA family.</text>
</comment>
<evidence type="ECO:0000256" key="6">
    <source>
        <dbReference type="PROSITE-ProRule" id="PRU00289"/>
    </source>
</evidence>
<organism evidence="9 10">
    <name type="scientific">Alkalicoccus urumqiensis</name>
    <name type="common">Bacillus urumqiensis</name>
    <dbReference type="NCBI Taxonomy" id="1548213"/>
    <lineage>
        <taxon>Bacteria</taxon>
        <taxon>Bacillati</taxon>
        <taxon>Bacillota</taxon>
        <taxon>Bacilli</taxon>
        <taxon>Bacillales</taxon>
        <taxon>Bacillaceae</taxon>
        <taxon>Alkalicoccus</taxon>
    </lineage>
</organism>
<dbReference type="InterPro" id="IPR041027">
    <property type="entry name" value="FtsK_alpha"/>
</dbReference>
<dbReference type="InterPro" id="IPR036390">
    <property type="entry name" value="WH_DNA-bd_sf"/>
</dbReference>
<keyword evidence="2 6" id="KW-0547">Nucleotide-binding</keyword>
<dbReference type="Proteomes" id="UP000243650">
    <property type="component" value="Unassembled WGS sequence"/>
</dbReference>
<sequence length="759" mass="85080">MMGERQSVKDRRFLLWKERSVPGRYKHATRDFFSTITGSTDNTRLTEGHTHPQQYLYTGDEYMNYIDKWKSLIPEEEPERQDQHGRILEQHRVEQDFLEPVRMLHIYPKERQMTARKEKPVPEKKSGRKKEQKKPEETEKVKPSNRPPFQVREIPSPIYGLELQRERAKRYMDSRRPAVLDELNESESRSDLEEPEAVHAELPKTEEPEERQSGGESAISLEVKGPKHRVTGFVKPQESENKQPGKPEPVEQINKPADTARYDPAPVTRPHVEKDKKSRTKPGEPFNVLMQPRDKVKQRRKPVSSSYRFPGLNLLQVPPKPTGEQEDWARETAEKLDETLGLFQVKAKVVTWTSGPAVTQFEVQPEPGVKINKLVQLTDDLKRSLAAVEIRMEAPIPGRTTVGIEIPNQQADPVMLRTILRSREFTQPESSLTVPLGVNINGEAVSCDISSMPHGLIAGATGSGKSVCVNAMLAGILYKGAPEDVRLLLIDPKMVELAPFNKVPHLAAPVITDAKEATAALKWAVEEMERRYQLLAEAGVKDLERYNKKAEQKLPKLLIVIDELSDLMMTAPQEVEDAICRIAQKARACGIHLLVATQRPSVDVITGLIKANIPSRIAFAVSSQADSRTILDTGGAERLLGRGDMLYHPVSSSKPMRIQGAFLTDEELERVIDHAAETPALPPLFDAEALTEKNMSSSGDPLFEEAVALVTDQGSASASLLQRRFQIGYNRAARLIDEMESGGIISPPRGTKPRDVYLS</sequence>
<proteinExistence type="inferred from homology"/>
<dbReference type="CDD" id="cd01127">
    <property type="entry name" value="TrwB_TraG_TraD_VirD4"/>
    <property type="match status" value="1"/>
</dbReference>
<feature type="compositionally biased region" description="Basic and acidic residues" evidence="7">
    <location>
        <begin position="133"/>
        <end position="142"/>
    </location>
</feature>
<evidence type="ECO:0000256" key="7">
    <source>
        <dbReference type="SAM" id="MobiDB-lite"/>
    </source>
</evidence>
<feature type="binding site" evidence="6">
    <location>
        <begin position="459"/>
        <end position="466"/>
    </location>
    <ligand>
        <name>ATP</name>
        <dbReference type="ChEBI" id="CHEBI:30616"/>
    </ligand>
</feature>
<feature type="region of interest" description="Disordered" evidence="7">
    <location>
        <begin position="108"/>
        <end position="304"/>
    </location>
</feature>
<keyword evidence="10" id="KW-1185">Reference proteome</keyword>
<dbReference type="InterPro" id="IPR036388">
    <property type="entry name" value="WH-like_DNA-bd_sf"/>
</dbReference>
<dbReference type="GO" id="GO:0005524">
    <property type="term" value="F:ATP binding"/>
    <property type="evidence" value="ECO:0007669"/>
    <property type="project" value="UniProtKB-UniRule"/>
</dbReference>
<dbReference type="GO" id="GO:0003677">
    <property type="term" value="F:DNA binding"/>
    <property type="evidence" value="ECO:0007669"/>
    <property type="project" value="UniProtKB-KW"/>
</dbReference>
<dbReference type="InterPro" id="IPR003593">
    <property type="entry name" value="AAA+_ATPase"/>
</dbReference>
<accession>A0A2P6MGN7</accession>
<dbReference type="InterPro" id="IPR027417">
    <property type="entry name" value="P-loop_NTPase"/>
</dbReference>
<evidence type="ECO:0000313" key="10">
    <source>
        <dbReference type="Proteomes" id="UP000243650"/>
    </source>
</evidence>
<dbReference type="OrthoDB" id="9807790at2"/>
<keyword evidence="3" id="KW-0159">Chromosome partition</keyword>
<evidence type="ECO:0000313" key="9">
    <source>
        <dbReference type="EMBL" id="PRO65400.1"/>
    </source>
</evidence>
<feature type="compositionally biased region" description="Basic and acidic residues" evidence="7">
    <location>
        <begin position="163"/>
        <end position="179"/>
    </location>
</feature>
<dbReference type="EMBL" id="PVNS01000008">
    <property type="protein sequence ID" value="PRO65400.1"/>
    <property type="molecule type" value="Genomic_DNA"/>
</dbReference>
<gene>
    <name evidence="9" type="ORF">C6I21_09570</name>
</gene>
<dbReference type="SMART" id="SM00382">
    <property type="entry name" value="AAA"/>
    <property type="match status" value="1"/>
</dbReference>
<evidence type="ECO:0000256" key="2">
    <source>
        <dbReference type="ARBA" id="ARBA00022741"/>
    </source>
</evidence>
<evidence type="ECO:0000256" key="1">
    <source>
        <dbReference type="ARBA" id="ARBA00006474"/>
    </source>
</evidence>
<dbReference type="Gene3D" id="3.40.50.300">
    <property type="entry name" value="P-loop containing nucleotide triphosphate hydrolases"/>
    <property type="match status" value="1"/>
</dbReference>
<evidence type="ECO:0000256" key="3">
    <source>
        <dbReference type="ARBA" id="ARBA00022829"/>
    </source>
</evidence>
<evidence type="ECO:0000259" key="8">
    <source>
        <dbReference type="PROSITE" id="PS50901"/>
    </source>
</evidence>
<evidence type="ECO:0000256" key="5">
    <source>
        <dbReference type="ARBA" id="ARBA00023125"/>
    </source>
</evidence>
<dbReference type="Gene3D" id="1.10.10.10">
    <property type="entry name" value="Winged helix-like DNA-binding domain superfamily/Winged helix DNA-binding domain"/>
    <property type="match status" value="1"/>
</dbReference>
<dbReference type="Pfam" id="PF01580">
    <property type="entry name" value="FtsK_SpoIIIE"/>
    <property type="match status" value="1"/>
</dbReference>
<evidence type="ECO:0000256" key="4">
    <source>
        <dbReference type="ARBA" id="ARBA00022840"/>
    </source>
</evidence>
<feature type="compositionally biased region" description="Basic and acidic residues" evidence="7">
    <location>
        <begin position="237"/>
        <end position="249"/>
    </location>
</feature>
<dbReference type="PANTHER" id="PTHR22683:SF42">
    <property type="entry name" value="DNA TRANSLOCASE SFTA"/>
    <property type="match status" value="1"/>
</dbReference>
<dbReference type="Gene3D" id="3.30.980.40">
    <property type="match status" value="1"/>
</dbReference>
<dbReference type="GO" id="GO:0007059">
    <property type="term" value="P:chromosome segregation"/>
    <property type="evidence" value="ECO:0007669"/>
    <property type="project" value="UniProtKB-KW"/>
</dbReference>
<dbReference type="SUPFAM" id="SSF52540">
    <property type="entry name" value="P-loop containing nucleoside triphosphate hydrolases"/>
    <property type="match status" value="1"/>
</dbReference>
<dbReference type="SUPFAM" id="SSF46785">
    <property type="entry name" value="Winged helix' DNA-binding domain"/>
    <property type="match status" value="1"/>
</dbReference>
<dbReference type="InterPro" id="IPR018541">
    <property type="entry name" value="Ftsk_gamma"/>
</dbReference>
<keyword evidence="4 6" id="KW-0067">ATP-binding</keyword>
<dbReference type="Pfam" id="PF17854">
    <property type="entry name" value="FtsK_alpha"/>
    <property type="match status" value="1"/>
</dbReference>
<keyword evidence="5" id="KW-0238">DNA-binding</keyword>
<reference evidence="9 10" key="1">
    <citation type="submission" date="2018-03" db="EMBL/GenBank/DDBJ databases">
        <title>Bacillus urumqiensis sp. nov., a moderately haloalkaliphilic bacterium isolated from a salt lake.</title>
        <authorList>
            <person name="Zhao B."/>
            <person name="Liao Z."/>
        </authorList>
    </citation>
    <scope>NUCLEOTIDE SEQUENCE [LARGE SCALE GENOMIC DNA]</scope>
    <source>
        <strain evidence="9 10">BZ-SZ-XJ18</strain>
    </source>
</reference>
<dbReference type="PANTHER" id="PTHR22683">
    <property type="entry name" value="SPORULATION PROTEIN RELATED"/>
    <property type="match status" value="1"/>
</dbReference>
<name>A0A2P6MGN7_ALKUR</name>
<feature type="compositionally biased region" description="Basic and acidic residues" evidence="7">
    <location>
        <begin position="108"/>
        <end position="125"/>
    </location>
</feature>
<protein>
    <submittedName>
        <fullName evidence="9">DNA translocase FtsK</fullName>
    </submittedName>
</protein>
<dbReference type="PROSITE" id="PS50901">
    <property type="entry name" value="FTSK"/>
    <property type="match status" value="1"/>
</dbReference>
<dbReference type="SMART" id="SM00843">
    <property type="entry name" value="Ftsk_gamma"/>
    <property type="match status" value="1"/>
</dbReference>